<dbReference type="Proteomes" id="UP000292003">
    <property type="component" value="Unassembled WGS sequence"/>
</dbReference>
<dbReference type="RefSeq" id="WP_130473448.1">
    <property type="nucleotide sequence ID" value="NZ_SFCC01000001.1"/>
</dbReference>
<evidence type="ECO:0000259" key="3">
    <source>
        <dbReference type="PROSITE" id="PS51186"/>
    </source>
</evidence>
<dbReference type="PANTHER" id="PTHR43877:SF1">
    <property type="entry name" value="ACETYLTRANSFERASE"/>
    <property type="match status" value="1"/>
</dbReference>
<sequence length="168" mass="18031">MDALIRRATVGDAAGIAGVTVRGWQAGYAGLLPDAFLGSMSVADRADAWTEALRAPDPRSATLVADLAGAVAGFAHTGTDGTRGELRALYVEPDRWRTGLGRALHDAALDAMRGKGFDVATLWVLDTNIRGRQFYARLGWTPDGGQRAEPMGEIVLHVVRYTRPLTDR</sequence>
<dbReference type="EMBL" id="SFCC01000001">
    <property type="protein sequence ID" value="RZQ65879.1"/>
    <property type="molecule type" value="Genomic_DNA"/>
</dbReference>
<dbReference type="GO" id="GO:0016747">
    <property type="term" value="F:acyltransferase activity, transferring groups other than amino-acyl groups"/>
    <property type="evidence" value="ECO:0007669"/>
    <property type="project" value="InterPro"/>
</dbReference>
<proteinExistence type="predicted"/>
<keyword evidence="2" id="KW-0012">Acyltransferase</keyword>
<evidence type="ECO:0000256" key="1">
    <source>
        <dbReference type="ARBA" id="ARBA00022679"/>
    </source>
</evidence>
<dbReference type="OrthoDB" id="5243635at2"/>
<feature type="domain" description="N-acetyltransferase" evidence="3">
    <location>
        <begin position="3"/>
        <end position="166"/>
    </location>
</feature>
<dbReference type="PANTHER" id="PTHR43877">
    <property type="entry name" value="AMINOALKYLPHOSPHONATE N-ACETYLTRANSFERASE-RELATED-RELATED"/>
    <property type="match status" value="1"/>
</dbReference>
<dbReference type="Gene3D" id="3.40.630.30">
    <property type="match status" value="1"/>
</dbReference>
<name>A0A4Q7JEF6_9PSEU</name>
<reference evidence="4 5" key="1">
    <citation type="submission" date="2019-02" db="EMBL/GenBank/DDBJ databases">
        <title>Draft genome sequence of Amycolatopsis sp. 8-3EHSu isolated from roots of Suaeda maritima.</title>
        <authorList>
            <person name="Duangmal K."/>
            <person name="Chantavorakit T."/>
        </authorList>
    </citation>
    <scope>NUCLEOTIDE SEQUENCE [LARGE SCALE GENOMIC DNA]</scope>
    <source>
        <strain evidence="4 5">8-3EHSu</strain>
    </source>
</reference>
<keyword evidence="5" id="KW-1185">Reference proteome</keyword>
<dbReference type="InterPro" id="IPR050832">
    <property type="entry name" value="Bact_Acetyltransf"/>
</dbReference>
<accession>A0A4Q7JEF6</accession>
<dbReference type="InterPro" id="IPR016181">
    <property type="entry name" value="Acyl_CoA_acyltransferase"/>
</dbReference>
<gene>
    <name evidence="4" type="ORF">EWH70_02040</name>
</gene>
<organism evidence="4 5">
    <name type="scientific">Amycolatopsis suaedae</name>
    <dbReference type="NCBI Taxonomy" id="2510978"/>
    <lineage>
        <taxon>Bacteria</taxon>
        <taxon>Bacillati</taxon>
        <taxon>Actinomycetota</taxon>
        <taxon>Actinomycetes</taxon>
        <taxon>Pseudonocardiales</taxon>
        <taxon>Pseudonocardiaceae</taxon>
        <taxon>Amycolatopsis</taxon>
    </lineage>
</organism>
<comment type="caution">
    <text evidence="4">The sequence shown here is derived from an EMBL/GenBank/DDBJ whole genome shotgun (WGS) entry which is preliminary data.</text>
</comment>
<protein>
    <submittedName>
        <fullName evidence="4">GNAT family N-acetyltransferase</fullName>
    </submittedName>
</protein>
<dbReference type="CDD" id="cd04301">
    <property type="entry name" value="NAT_SF"/>
    <property type="match status" value="1"/>
</dbReference>
<dbReference type="Pfam" id="PF00583">
    <property type="entry name" value="Acetyltransf_1"/>
    <property type="match status" value="1"/>
</dbReference>
<dbReference type="InterPro" id="IPR000182">
    <property type="entry name" value="GNAT_dom"/>
</dbReference>
<dbReference type="AlphaFoldDB" id="A0A4Q7JEF6"/>
<keyword evidence="1 4" id="KW-0808">Transferase</keyword>
<dbReference type="SUPFAM" id="SSF55729">
    <property type="entry name" value="Acyl-CoA N-acyltransferases (Nat)"/>
    <property type="match status" value="1"/>
</dbReference>
<evidence type="ECO:0000313" key="4">
    <source>
        <dbReference type="EMBL" id="RZQ65879.1"/>
    </source>
</evidence>
<dbReference type="PROSITE" id="PS51186">
    <property type="entry name" value="GNAT"/>
    <property type="match status" value="1"/>
</dbReference>
<evidence type="ECO:0000256" key="2">
    <source>
        <dbReference type="ARBA" id="ARBA00023315"/>
    </source>
</evidence>
<evidence type="ECO:0000313" key="5">
    <source>
        <dbReference type="Proteomes" id="UP000292003"/>
    </source>
</evidence>